<keyword evidence="2" id="KW-1185">Reference proteome</keyword>
<comment type="caution">
    <text evidence="1">The sequence shown here is derived from an EMBL/GenBank/DDBJ whole genome shotgun (WGS) entry which is preliminary data.</text>
</comment>
<organism evidence="1 2">
    <name type="scientific">Allorhodopirellula solitaria</name>
    <dbReference type="NCBI Taxonomy" id="2527987"/>
    <lineage>
        <taxon>Bacteria</taxon>
        <taxon>Pseudomonadati</taxon>
        <taxon>Planctomycetota</taxon>
        <taxon>Planctomycetia</taxon>
        <taxon>Pirellulales</taxon>
        <taxon>Pirellulaceae</taxon>
        <taxon>Allorhodopirellula</taxon>
    </lineage>
</organism>
<evidence type="ECO:0000313" key="2">
    <source>
        <dbReference type="Proteomes" id="UP000318053"/>
    </source>
</evidence>
<dbReference type="EMBL" id="SJPK01000004">
    <property type="protein sequence ID" value="TWT67333.1"/>
    <property type="molecule type" value="Genomic_DNA"/>
</dbReference>
<gene>
    <name evidence="1" type="ORF">CA85_21830</name>
</gene>
<proteinExistence type="predicted"/>
<accession>A0A5C5XYC7</accession>
<protein>
    <submittedName>
        <fullName evidence="1">Uncharacterized protein</fullName>
    </submittedName>
</protein>
<dbReference type="AlphaFoldDB" id="A0A5C5XYC7"/>
<evidence type="ECO:0000313" key="1">
    <source>
        <dbReference type="EMBL" id="TWT67333.1"/>
    </source>
</evidence>
<sequence length="113" mass="12069">MFVFERYLRTHGVTGRVSPLASSGGGVSLFWDVLPGIAIERVLGAICLRQVGNALPNFWAPNRSLVDRGEEIGGGHGNQLAAGRSRLPASVTKRVTLGGDSAWVPTFPCFAEF</sequence>
<name>A0A5C5XYC7_9BACT</name>
<reference evidence="1 2" key="1">
    <citation type="submission" date="2019-02" db="EMBL/GenBank/DDBJ databases">
        <title>Deep-cultivation of Planctomycetes and their phenomic and genomic characterization uncovers novel biology.</title>
        <authorList>
            <person name="Wiegand S."/>
            <person name="Jogler M."/>
            <person name="Boedeker C."/>
            <person name="Pinto D."/>
            <person name="Vollmers J."/>
            <person name="Rivas-Marin E."/>
            <person name="Kohn T."/>
            <person name="Peeters S.H."/>
            <person name="Heuer A."/>
            <person name="Rast P."/>
            <person name="Oberbeckmann S."/>
            <person name="Bunk B."/>
            <person name="Jeske O."/>
            <person name="Meyerdierks A."/>
            <person name="Storesund J.E."/>
            <person name="Kallscheuer N."/>
            <person name="Luecker S."/>
            <person name="Lage O.M."/>
            <person name="Pohl T."/>
            <person name="Merkel B.J."/>
            <person name="Hornburger P."/>
            <person name="Mueller R.-W."/>
            <person name="Bruemmer F."/>
            <person name="Labrenz M."/>
            <person name="Spormann A.M."/>
            <person name="Op Den Camp H."/>
            <person name="Overmann J."/>
            <person name="Amann R."/>
            <person name="Jetten M.S.M."/>
            <person name="Mascher T."/>
            <person name="Medema M.H."/>
            <person name="Devos D.P."/>
            <person name="Kaster A.-K."/>
            <person name="Ovreas L."/>
            <person name="Rohde M."/>
            <person name="Galperin M.Y."/>
            <person name="Jogler C."/>
        </authorList>
    </citation>
    <scope>NUCLEOTIDE SEQUENCE [LARGE SCALE GENOMIC DNA]</scope>
    <source>
        <strain evidence="1 2">CA85</strain>
    </source>
</reference>
<dbReference type="Proteomes" id="UP000318053">
    <property type="component" value="Unassembled WGS sequence"/>
</dbReference>